<protein>
    <submittedName>
        <fullName evidence="2">Plasmid stabilization system protein ParE</fullName>
    </submittedName>
</protein>
<evidence type="ECO:0000256" key="1">
    <source>
        <dbReference type="ARBA" id="ARBA00022649"/>
    </source>
</evidence>
<keyword evidence="3" id="KW-1185">Reference proteome</keyword>
<reference evidence="2 3" key="1">
    <citation type="submission" date="2016-11" db="EMBL/GenBank/DDBJ databases">
        <authorList>
            <person name="Jaros S."/>
            <person name="Januszkiewicz K."/>
            <person name="Wedrychowicz H."/>
        </authorList>
    </citation>
    <scope>NUCLEOTIDE SEQUENCE [LARGE SCALE GENOMIC DNA]</scope>
    <source>
        <strain evidence="2 3">DSM 26892</strain>
    </source>
</reference>
<evidence type="ECO:0000313" key="2">
    <source>
        <dbReference type="EMBL" id="SHJ81327.1"/>
    </source>
</evidence>
<dbReference type="EMBL" id="FQZA01000025">
    <property type="protein sequence ID" value="SHJ81327.1"/>
    <property type="molecule type" value="Genomic_DNA"/>
</dbReference>
<dbReference type="Pfam" id="PF05016">
    <property type="entry name" value="ParE_toxin"/>
    <property type="match status" value="1"/>
</dbReference>
<dbReference type="STRING" id="313368.SAMN04488012_1257"/>
<name>A0A1M6MD32_9RHOB</name>
<organism evidence="2 3">
    <name type="scientific">Palleronia salina</name>
    <dbReference type="NCBI Taxonomy" id="313368"/>
    <lineage>
        <taxon>Bacteria</taxon>
        <taxon>Pseudomonadati</taxon>
        <taxon>Pseudomonadota</taxon>
        <taxon>Alphaproteobacteria</taxon>
        <taxon>Rhodobacterales</taxon>
        <taxon>Roseobacteraceae</taxon>
        <taxon>Palleronia</taxon>
    </lineage>
</organism>
<evidence type="ECO:0000313" key="3">
    <source>
        <dbReference type="Proteomes" id="UP000184040"/>
    </source>
</evidence>
<accession>A0A1M6MD32</accession>
<dbReference type="RefSeq" id="WP_073130684.1">
    <property type="nucleotide sequence ID" value="NZ_FQZA01000025.1"/>
</dbReference>
<dbReference type="Proteomes" id="UP000184040">
    <property type="component" value="Unassembled WGS sequence"/>
</dbReference>
<keyword evidence="1" id="KW-1277">Toxin-antitoxin system</keyword>
<dbReference type="AlphaFoldDB" id="A0A1M6MD32"/>
<proteinExistence type="predicted"/>
<gene>
    <name evidence="2" type="ORF">SAMN04488012_1257</name>
</gene>
<sequence length="103" mass="12395">MAIRVQEAASVRLDEIYRYTRDTWGEAQAETYITGLFAAFEQIETRGVHSRAVPAEFEVEGYFFRYERHFVYWRHLSNGDIGIVTILHERMHQIDRFKEDFFR</sequence>
<dbReference type="Gene3D" id="3.30.2310.20">
    <property type="entry name" value="RelE-like"/>
    <property type="match status" value="1"/>
</dbReference>
<dbReference type="InterPro" id="IPR007712">
    <property type="entry name" value="RelE/ParE_toxin"/>
</dbReference>
<dbReference type="InterPro" id="IPR035093">
    <property type="entry name" value="RelE/ParE_toxin_dom_sf"/>
</dbReference>